<evidence type="ECO:0000313" key="2">
    <source>
        <dbReference type="Proteomes" id="UP001143856"/>
    </source>
</evidence>
<name>A0ACC1PG98_9PEZI</name>
<reference evidence="1" key="1">
    <citation type="submission" date="2022-10" db="EMBL/GenBank/DDBJ databases">
        <title>Genome Sequence of Xylaria curta.</title>
        <authorList>
            <person name="Buettner E."/>
        </authorList>
    </citation>
    <scope>NUCLEOTIDE SEQUENCE</scope>
    <source>
        <strain evidence="1">Babe10</strain>
    </source>
</reference>
<proteinExistence type="predicted"/>
<dbReference type="Proteomes" id="UP001143856">
    <property type="component" value="Unassembled WGS sequence"/>
</dbReference>
<gene>
    <name evidence="1" type="ORF">NUW58_g2658</name>
</gene>
<protein>
    <submittedName>
        <fullName evidence="1">Uncharacterized protein</fullName>
    </submittedName>
</protein>
<dbReference type="EMBL" id="JAPDGR010000358">
    <property type="protein sequence ID" value="KAJ2991071.1"/>
    <property type="molecule type" value="Genomic_DNA"/>
</dbReference>
<sequence>MVTTPRQFSASRAVSETQQTFRNNDVSFAPSSSSAKADVNRQTDPRNQFTFRVSVDTPLPSVESPSTGERIRNISTRPPPPARVPSLSVTPSDSASDGIFTPTTVSTERNTISGLNAQIEGLRFSVDRPGMDMTSVSDALRVVATGGGRQSRSLLSPTPPPSTIRFSPERSSANRRRSGSRNSLEKHDVRVEAPSTDRFNLPAVQKALRDTRSLMSELADTLESSTMNHEPDSVMKRLHRQAKDLADFKCHSTRIVGFVGDSGTGKSSLLNSLLDFRDLARSSNGGGACTCVVTEFHFHEDEDFTITVERFSRDELIPELEKLLRDYRHFHLNGDLIDPHALVDSEKRARVANDTFQAMFPDIFVSSDTLTNVTEPEAISILRSWVYGFDQSTIREGHFGLDLQECSTLLMELTSDVSSRRASIWPWIKKIKVYLNSHVLSKGLILVDLPGLRDLNSARRDITERYLLKCDDIFVVAVEGRVTTDEGVRSVIELVKKARLSNVGIICTKSDDIKPTEALRDWKGTGAARDISRKLELIKHEESKLHDLEEEIAPLDEIGHDEMSDEELNEFNQLNSRLRSIRKLWNDRKFDLQRFLITTRNAAVKKELVKLYKTEVSETIFCASNKIYWDHRDIARDKAMPSLILSGILAIREYCMMMVSESQYTATRNYMRDDIGVLLGKLGLWVQLGRDSLSTEKKEKIRSTLDTLERKLYLGLCGHTSALNSVARSYKHEFDTAIFQPQGRHANRWSTAAREASDDWACWHHTSYAAFVRMYGTYCTGVVGARNWNEEIIQAMANDMSVPWDILQTTFGKRGEDISKSIDDLFDWAGQFIDTELNGSFDTASSLASTLSSQKRVLGTDIDDILNSLQSDLQTLRTDALSSIRTSFIGKSMEMAYTNARLESGRGGDARRKAIISSSVKQNGLFTDLLRAFKREFNEHVDSAQDSIQRAVSLHFDSIKNTLHIIRCDNVALECEKDPEFRRRVKAKLDVVKGEMERVNSTLAG</sequence>
<evidence type="ECO:0000313" key="1">
    <source>
        <dbReference type="EMBL" id="KAJ2991071.1"/>
    </source>
</evidence>
<keyword evidence="2" id="KW-1185">Reference proteome</keyword>
<organism evidence="1 2">
    <name type="scientific">Xylaria curta</name>
    <dbReference type="NCBI Taxonomy" id="42375"/>
    <lineage>
        <taxon>Eukaryota</taxon>
        <taxon>Fungi</taxon>
        <taxon>Dikarya</taxon>
        <taxon>Ascomycota</taxon>
        <taxon>Pezizomycotina</taxon>
        <taxon>Sordariomycetes</taxon>
        <taxon>Xylariomycetidae</taxon>
        <taxon>Xylariales</taxon>
        <taxon>Xylariaceae</taxon>
        <taxon>Xylaria</taxon>
    </lineage>
</organism>
<accession>A0ACC1PG98</accession>
<comment type="caution">
    <text evidence="1">The sequence shown here is derived from an EMBL/GenBank/DDBJ whole genome shotgun (WGS) entry which is preliminary data.</text>
</comment>